<proteinExistence type="predicted"/>
<organism evidence="1 2">
    <name type="scientific">Pandoraea vervacti</name>
    <dbReference type="NCBI Taxonomy" id="656178"/>
    <lineage>
        <taxon>Bacteria</taxon>
        <taxon>Pseudomonadati</taxon>
        <taxon>Pseudomonadota</taxon>
        <taxon>Betaproteobacteria</taxon>
        <taxon>Burkholderiales</taxon>
        <taxon>Burkholderiaceae</taxon>
        <taxon>Pandoraea</taxon>
    </lineage>
</organism>
<reference evidence="2" key="1">
    <citation type="submission" date="2015-02" db="EMBL/GenBank/DDBJ databases">
        <title>Complete Genome Sequencing of Pandoraea vervacti NS15 sp. nov.</title>
        <authorList>
            <person name="Chan K.-G."/>
        </authorList>
    </citation>
    <scope>NUCLEOTIDE SEQUENCE [LARGE SCALE GENOMIC DNA]</scope>
    <source>
        <strain evidence="2">NS15</strain>
    </source>
</reference>
<name>A0ABM5SZ25_9BURK</name>
<sequence length="587" mass="63903">MIPGALDALRSAIQSCRPHEPTSTQAAAAMQTLQACLQTCSPGAAELTRAIERVEAAFTKHEAWQCIKRCFERHVGRSAFVKDVVRNHVTTTSTGLAHVHRVVGNLQLDNFATQLVRAMRPEVRADIVDRWSQPDGTGLYVTEGNFIAVGIPGTDLRLSLMDGGFSHQGLNLSQAEATQLLLARPEGTPPGTTLLDLLPMLTDDRPLASFRIIGAAIGDDGHVLPGLDRDATHAAAAAAHDALTHLSGTLPEREALARFFGSQGDERRAAQSREIIAQIRSGMSPDENFRSGEVARERLETIDAIRRFNDLRAGENRQRAAFHYARAASPQLAAEQYLASAKMYASAADHRMAASMYANAAEKLASFATFRDISQVLTDAITAYENDVSAVSRIGTRCAEALTKQGLYVSAAMAHDLVTHRLLDWLEKQPAGVDMAQVRARYAAHTEAMFECFAAVGLSVTEFDTPSLIRSAIDARRNDLASSDGLAGNRYVIHFDDESDTISAQAFDAHAPTTWVLLRRGDIGDPKQVYELMTEDSMHDLLRHRSVHPYHRKPLVETDFVEGIEVLDMLTAKPPGPDAAAPARASV</sequence>
<dbReference type="Proteomes" id="UP000035085">
    <property type="component" value="Chromosome"/>
</dbReference>
<protein>
    <submittedName>
        <fullName evidence="1">Uncharacterized protein</fullName>
    </submittedName>
</protein>
<evidence type="ECO:0000313" key="2">
    <source>
        <dbReference type="Proteomes" id="UP000035085"/>
    </source>
</evidence>
<accession>A0ABM5SZ25</accession>
<keyword evidence="2" id="KW-1185">Reference proteome</keyword>
<dbReference type="EMBL" id="CP010897">
    <property type="protein sequence ID" value="AJP57794.1"/>
    <property type="molecule type" value="Genomic_DNA"/>
</dbReference>
<gene>
    <name evidence="1" type="ORF">UC34_14005</name>
</gene>
<evidence type="ECO:0000313" key="1">
    <source>
        <dbReference type="EMBL" id="AJP57794.1"/>
    </source>
</evidence>